<dbReference type="PANTHER" id="PTHR12277">
    <property type="entry name" value="ALPHA/BETA HYDROLASE DOMAIN-CONTAINING PROTEIN"/>
    <property type="match status" value="1"/>
</dbReference>
<proteinExistence type="predicted"/>
<dbReference type="InterPro" id="IPR022742">
    <property type="entry name" value="Hydrolase_4"/>
</dbReference>
<sequence length="253" mass="28837">MKRMLTMLTYALIAYALLLILVFVFQRSYLYFPDKETIPLHYFDEFNIQEIKHTTDDGLTLAGWYKEPDTNNTNVFLLMHGNAGHVGHRVEKFRKILEAGYGFFFLEYRGYGGNPGKPTEKGLHLDAVSALNFLREQKIPDQKIILYGESLGTGIAVQLATTIKAKAIILETPYTSMADVAQQHYWYLPAKWLVFDRFELLGIIGNIQSPLLILHGEKDKIIDISFGQKVFEVAPQPKEAIFVPHAGHNNLFD</sequence>
<dbReference type="SUPFAM" id="SSF53474">
    <property type="entry name" value="alpha/beta-Hydrolases"/>
    <property type="match status" value="1"/>
</dbReference>
<protein>
    <recommendedName>
        <fullName evidence="1">Serine aminopeptidase S33 domain-containing protein</fullName>
    </recommendedName>
</protein>
<dbReference type="AlphaFoldDB" id="A0A382CA58"/>
<evidence type="ECO:0000313" key="2">
    <source>
        <dbReference type="EMBL" id="SVB22247.1"/>
    </source>
</evidence>
<organism evidence="2">
    <name type="scientific">marine metagenome</name>
    <dbReference type="NCBI Taxonomy" id="408172"/>
    <lineage>
        <taxon>unclassified sequences</taxon>
        <taxon>metagenomes</taxon>
        <taxon>ecological metagenomes</taxon>
    </lineage>
</organism>
<dbReference type="PANTHER" id="PTHR12277:SF81">
    <property type="entry name" value="PROTEIN ABHD13"/>
    <property type="match status" value="1"/>
</dbReference>
<accession>A0A382CA58</accession>
<reference evidence="2" key="1">
    <citation type="submission" date="2018-05" db="EMBL/GenBank/DDBJ databases">
        <authorList>
            <person name="Lanie J.A."/>
            <person name="Ng W.-L."/>
            <person name="Kazmierczak K.M."/>
            <person name="Andrzejewski T.M."/>
            <person name="Davidsen T.M."/>
            <person name="Wayne K.J."/>
            <person name="Tettelin H."/>
            <person name="Glass J.I."/>
            <person name="Rusch D."/>
            <person name="Podicherti R."/>
            <person name="Tsui H.-C.T."/>
            <person name="Winkler M.E."/>
        </authorList>
    </citation>
    <scope>NUCLEOTIDE SEQUENCE</scope>
</reference>
<dbReference type="Pfam" id="PF12146">
    <property type="entry name" value="Hydrolase_4"/>
    <property type="match status" value="1"/>
</dbReference>
<gene>
    <name evidence="2" type="ORF">METZ01_LOCUS175101</name>
</gene>
<feature type="non-terminal residue" evidence="2">
    <location>
        <position position="253"/>
    </location>
</feature>
<dbReference type="Gene3D" id="3.40.50.1820">
    <property type="entry name" value="alpha/beta hydrolase"/>
    <property type="match status" value="1"/>
</dbReference>
<evidence type="ECO:0000259" key="1">
    <source>
        <dbReference type="Pfam" id="PF12146"/>
    </source>
</evidence>
<feature type="domain" description="Serine aminopeptidase S33" evidence="1">
    <location>
        <begin position="73"/>
        <end position="178"/>
    </location>
</feature>
<name>A0A382CA58_9ZZZZ</name>
<dbReference type="EMBL" id="UINC01033257">
    <property type="protein sequence ID" value="SVB22247.1"/>
    <property type="molecule type" value="Genomic_DNA"/>
</dbReference>
<dbReference type="InterPro" id="IPR029058">
    <property type="entry name" value="AB_hydrolase_fold"/>
</dbReference>